<dbReference type="EMBL" id="JAKNID010000061">
    <property type="protein sequence ID" value="MCG4565878.1"/>
    <property type="molecule type" value="Genomic_DNA"/>
</dbReference>
<dbReference type="Gene3D" id="3.10.450.50">
    <property type="match status" value="1"/>
</dbReference>
<evidence type="ECO:0000259" key="2">
    <source>
        <dbReference type="Pfam" id="PF12870"/>
    </source>
</evidence>
<dbReference type="InterPro" id="IPR024267">
    <property type="entry name" value="DUF4878"/>
</dbReference>
<accession>A0A844FGN1</accession>
<dbReference type="AlphaFoldDB" id="A0A844FGN1"/>
<evidence type="ECO:0000313" key="5">
    <source>
        <dbReference type="Proteomes" id="UP000462760"/>
    </source>
</evidence>
<dbReference type="Proteomes" id="UP000462760">
    <property type="component" value="Unassembled WGS sequence"/>
</dbReference>
<evidence type="ECO:0000313" key="6">
    <source>
        <dbReference type="Proteomes" id="UP001108123"/>
    </source>
</evidence>
<organism evidence="4 5">
    <name type="scientific">Anaerosalibacter bizertensis</name>
    <dbReference type="NCBI Taxonomy" id="932217"/>
    <lineage>
        <taxon>Bacteria</taxon>
        <taxon>Bacillati</taxon>
        <taxon>Bacillota</taxon>
        <taxon>Tissierellia</taxon>
        <taxon>Tissierellales</taxon>
        <taxon>Sporanaerobacteraceae</taxon>
        <taxon>Anaerosalibacter</taxon>
    </lineage>
</organism>
<evidence type="ECO:0000313" key="4">
    <source>
        <dbReference type="EMBL" id="MSS43118.1"/>
    </source>
</evidence>
<name>A0A844FGN1_9FIRM</name>
<sequence>MKRAFSVLLILVLTFSIVGCTKNNPEDTVESFLNDVKNGNIENLSQYLKEDDDYEVDADDFMLKDELEQAMIKAYSKLEYEILNTEVDGNKATVETKIKAPNLGEAMSSTISELLPGAFMDALEEAFDENPEKEFDEEAFQKKMEETFIKKISKDDISMVENTVKVKMIKKDDKWLIDSDDEFFNALSGNLKKVFDSFDDFDDME</sequence>
<feature type="domain" description="DUF4878" evidence="2">
    <location>
        <begin position="18"/>
        <end position="94"/>
    </location>
</feature>
<proteinExistence type="predicted"/>
<dbReference type="OrthoDB" id="1751623at2"/>
<evidence type="ECO:0000313" key="3">
    <source>
        <dbReference type="EMBL" id="MCG4565878.1"/>
    </source>
</evidence>
<dbReference type="RefSeq" id="WP_154483793.1">
    <property type="nucleotide sequence ID" value="NZ_JAJBNW010000060.1"/>
</dbReference>
<reference evidence="4 5" key="1">
    <citation type="submission" date="2019-08" db="EMBL/GenBank/DDBJ databases">
        <title>In-depth cultivation of the pig gut microbiome towards novel bacterial diversity and tailored functional studies.</title>
        <authorList>
            <person name="Wylensek D."/>
            <person name="Hitch T.C.A."/>
            <person name="Clavel T."/>
        </authorList>
    </citation>
    <scope>NUCLEOTIDE SEQUENCE [LARGE SCALE GENOMIC DNA]</scope>
    <source>
        <strain evidence="4 5">Med78-601-WT-4W-RMD-3</strain>
    </source>
</reference>
<evidence type="ECO:0000256" key="1">
    <source>
        <dbReference type="SAM" id="SignalP"/>
    </source>
</evidence>
<dbReference type="Proteomes" id="UP001108123">
    <property type="component" value="Unassembled WGS sequence"/>
</dbReference>
<reference evidence="3" key="2">
    <citation type="submission" date="2022-01" db="EMBL/GenBank/DDBJ databases">
        <title>Collection of gut derived symbiotic bacterial strains cultured from healthy donors.</title>
        <authorList>
            <person name="Lin H."/>
            <person name="Kohout C."/>
            <person name="Waligurski E."/>
            <person name="Pamer E.G."/>
        </authorList>
    </citation>
    <scope>NUCLEOTIDE SEQUENCE</scope>
    <source>
        <strain evidence="3">MSK.14.39</strain>
    </source>
</reference>
<keyword evidence="1" id="KW-0732">Signal</keyword>
<dbReference type="PROSITE" id="PS51257">
    <property type="entry name" value="PROKAR_LIPOPROTEIN"/>
    <property type="match status" value="1"/>
</dbReference>
<feature type="signal peptide" evidence="1">
    <location>
        <begin position="1"/>
        <end position="21"/>
    </location>
</feature>
<gene>
    <name evidence="4" type="ORF">FYJ27_05135</name>
    <name evidence="3" type="ORF">L0P62_10490</name>
</gene>
<comment type="caution">
    <text evidence="4">The sequence shown here is derived from an EMBL/GenBank/DDBJ whole genome shotgun (WGS) entry which is preliminary data.</text>
</comment>
<feature type="chain" id="PRO_5040628814" evidence="1">
    <location>
        <begin position="22"/>
        <end position="205"/>
    </location>
</feature>
<dbReference type="Pfam" id="PF12870">
    <property type="entry name" value="DUF4878"/>
    <property type="match status" value="1"/>
</dbReference>
<protein>
    <submittedName>
        <fullName evidence="4">DUF4878 domain-containing protein</fullName>
    </submittedName>
    <submittedName>
        <fullName evidence="3">DUF5105 domain-containing protein</fullName>
    </submittedName>
</protein>
<dbReference type="EMBL" id="VULR01000005">
    <property type="protein sequence ID" value="MSS43118.1"/>
    <property type="molecule type" value="Genomic_DNA"/>
</dbReference>
<keyword evidence="6" id="KW-1185">Reference proteome</keyword>